<dbReference type="Proteomes" id="UP000800094">
    <property type="component" value="Unassembled WGS sequence"/>
</dbReference>
<accession>A0A6A6I7M2</accession>
<evidence type="ECO:0000313" key="1">
    <source>
        <dbReference type="EMBL" id="KAF2246297.1"/>
    </source>
</evidence>
<dbReference type="GeneID" id="54587022"/>
<dbReference type="AlphaFoldDB" id="A0A6A6I7M2"/>
<sequence length="242" mass="28076">MQISPRSTLSFDLEKAKEDVDALNYVLKEQYDALVATMEYVRSLEQSGVPAELQNNIYRLFCMGALTYMHVRKPYRIILDDRKLQRSHTTTIHGPKTYNNLTMSAEASNQSQQEPPEQETPDYAFIEALTSLSKAGGELFKVARPVRNDLNDAKKVNQKNRDKARVRELKKRGQSLVQKFRKDHWKPFHQTYGELDLSKKLKKLADATRAKFPMDGKSYQNVAGFYDDTKETLERLEKDFWC</sequence>
<dbReference type="RefSeq" id="XP_033681301.1">
    <property type="nucleotide sequence ID" value="XM_033833692.1"/>
</dbReference>
<reference evidence="1" key="1">
    <citation type="journal article" date="2020" name="Stud. Mycol.">
        <title>101 Dothideomycetes genomes: a test case for predicting lifestyles and emergence of pathogens.</title>
        <authorList>
            <person name="Haridas S."/>
            <person name="Albert R."/>
            <person name="Binder M."/>
            <person name="Bloem J."/>
            <person name="Labutti K."/>
            <person name="Salamov A."/>
            <person name="Andreopoulos B."/>
            <person name="Baker S."/>
            <person name="Barry K."/>
            <person name="Bills G."/>
            <person name="Bluhm B."/>
            <person name="Cannon C."/>
            <person name="Castanera R."/>
            <person name="Culley D."/>
            <person name="Daum C."/>
            <person name="Ezra D."/>
            <person name="Gonzalez J."/>
            <person name="Henrissat B."/>
            <person name="Kuo A."/>
            <person name="Liang C."/>
            <person name="Lipzen A."/>
            <person name="Lutzoni F."/>
            <person name="Magnuson J."/>
            <person name="Mondo S."/>
            <person name="Nolan M."/>
            <person name="Ohm R."/>
            <person name="Pangilinan J."/>
            <person name="Park H.-J."/>
            <person name="Ramirez L."/>
            <person name="Alfaro M."/>
            <person name="Sun H."/>
            <person name="Tritt A."/>
            <person name="Yoshinaga Y."/>
            <person name="Zwiers L.-H."/>
            <person name="Turgeon B."/>
            <person name="Goodwin S."/>
            <person name="Spatafora J."/>
            <person name="Crous P."/>
            <person name="Grigoriev I."/>
        </authorList>
    </citation>
    <scope>NUCLEOTIDE SEQUENCE</scope>
    <source>
        <strain evidence="1">CBS 122368</strain>
    </source>
</reference>
<organism evidence="1 2">
    <name type="scientific">Trematosphaeria pertusa</name>
    <dbReference type="NCBI Taxonomy" id="390896"/>
    <lineage>
        <taxon>Eukaryota</taxon>
        <taxon>Fungi</taxon>
        <taxon>Dikarya</taxon>
        <taxon>Ascomycota</taxon>
        <taxon>Pezizomycotina</taxon>
        <taxon>Dothideomycetes</taxon>
        <taxon>Pleosporomycetidae</taxon>
        <taxon>Pleosporales</taxon>
        <taxon>Massarineae</taxon>
        <taxon>Trematosphaeriaceae</taxon>
        <taxon>Trematosphaeria</taxon>
    </lineage>
</organism>
<gene>
    <name evidence="1" type="ORF">BU26DRAFT_567785</name>
</gene>
<protein>
    <submittedName>
        <fullName evidence="1">Uncharacterized protein</fullName>
    </submittedName>
</protein>
<proteinExistence type="predicted"/>
<keyword evidence="2" id="KW-1185">Reference proteome</keyword>
<evidence type="ECO:0000313" key="2">
    <source>
        <dbReference type="Proteomes" id="UP000800094"/>
    </source>
</evidence>
<name>A0A6A6I7M2_9PLEO</name>
<dbReference type="EMBL" id="ML987199">
    <property type="protein sequence ID" value="KAF2246297.1"/>
    <property type="molecule type" value="Genomic_DNA"/>
</dbReference>